<dbReference type="AlphaFoldDB" id="A0A392TZC1"/>
<reference evidence="1 2" key="1">
    <citation type="journal article" date="2018" name="Front. Plant Sci.">
        <title>Red Clover (Trifolium pratense) and Zigzag Clover (T. medium) - A Picture of Genomic Similarities and Differences.</title>
        <authorList>
            <person name="Dluhosova J."/>
            <person name="Istvanek J."/>
            <person name="Nedelnik J."/>
            <person name="Repkova J."/>
        </authorList>
    </citation>
    <scope>NUCLEOTIDE SEQUENCE [LARGE SCALE GENOMIC DNA]</scope>
    <source>
        <strain evidence="2">cv. 10/8</strain>
        <tissue evidence="1">Leaf</tissue>
    </source>
</reference>
<keyword evidence="2" id="KW-1185">Reference proteome</keyword>
<comment type="caution">
    <text evidence="1">The sequence shown here is derived from an EMBL/GenBank/DDBJ whole genome shotgun (WGS) entry which is preliminary data.</text>
</comment>
<accession>A0A392TZC1</accession>
<organism evidence="1 2">
    <name type="scientific">Trifolium medium</name>
    <dbReference type="NCBI Taxonomy" id="97028"/>
    <lineage>
        <taxon>Eukaryota</taxon>
        <taxon>Viridiplantae</taxon>
        <taxon>Streptophyta</taxon>
        <taxon>Embryophyta</taxon>
        <taxon>Tracheophyta</taxon>
        <taxon>Spermatophyta</taxon>
        <taxon>Magnoliopsida</taxon>
        <taxon>eudicotyledons</taxon>
        <taxon>Gunneridae</taxon>
        <taxon>Pentapetalae</taxon>
        <taxon>rosids</taxon>
        <taxon>fabids</taxon>
        <taxon>Fabales</taxon>
        <taxon>Fabaceae</taxon>
        <taxon>Papilionoideae</taxon>
        <taxon>50 kb inversion clade</taxon>
        <taxon>NPAAA clade</taxon>
        <taxon>Hologalegina</taxon>
        <taxon>IRL clade</taxon>
        <taxon>Trifolieae</taxon>
        <taxon>Trifolium</taxon>
    </lineage>
</organism>
<dbReference type="EMBL" id="LXQA010676459">
    <property type="protein sequence ID" value="MCI65466.1"/>
    <property type="molecule type" value="Genomic_DNA"/>
</dbReference>
<sequence>MLAITKLDTSGIVGGTRGLGPACNWVVHDIELDL</sequence>
<name>A0A392TZC1_9FABA</name>
<dbReference type="Proteomes" id="UP000265520">
    <property type="component" value="Unassembled WGS sequence"/>
</dbReference>
<evidence type="ECO:0000313" key="1">
    <source>
        <dbReference type="EMBL" id="MCI65466.1"/>
    </source>
</evidence>
<evidence type="ECO:0000313" key="2">
    <source>
        <dbReference type="Proteomes" id="UP000265520"/>
    </source>
</evidence>
<feature type="non-terminal residue" evidence="1">
    <location>
        <position position="34"/>
    </location>
</feature>
<proteinExistence type="predicted"/>
<protein>
    <submittedName>
        <fullName evidence="1">Uncharacterized protein</fullName>
    </submittedName>
</protein>